<feature type="compositionally biased region" description="Basic and acidic residues" evidence="1">
    <location>
        <begin position="77"/>
        <end position="105"/>
    </location>
</feature>
<dbReference type="AlphaFoldDB" id="A0A8S9U1W0"/>
<dbReference type="Proteomes" id="UP000704712">
    <property type="component" value="Unassembled WGS sequence"/>
</dbReference>
<feature type="compositionally biased region" description="Polar residues" evidence="1">
    <location>
        <begin position="65"/>
        <end position="76"/>
    </location>
</feature>
<proteinExistence type="predicted"/>
<feature type="compositionally biased region" description="Basic and acidic residues" evidence="1">
    <location>
        <begin position="25"/>
        <end position="47"/>
    </location>
</feature>
<name>A0A8S9U1W0_PHYIN</name>
<dbReference type="EMBL" id="JAACNO010002414">
    <property type="protein sequence ID" value="KAF4133317.1"/>
    <property type="molecule type" value="Genomic_DNA"/>
</dbReference>
<feature type="region of interest" description="Disordered" evidence="1">
    <location>
        <begin position="1"/>
        <end position="127"/>
    </location>
</feature>
<accession>A0A8S9U1W0</accession>
<gene>
    <name evidence="2" type="ORF">GN958_ATG17503</name>
</gene>
<protein>
    <submittedName>
        <fullName evidence="2">Uncharacterized protein</fullName>
    </submittedName>
</protein>
<comment type="caution">
    <text evidence="2">The sequence shown here is derived from an EMBL/GenBank/DDBJ whole genome shotgun (WGS) entry which is preliminary data.</text>
</comment>
<organism evidence="2 3">
    <name type="scientific">Phytophthora infestans</name>
    <name type="common">Potato late blight agent</name>
    <name type="synonym">Botrytis infestans</name>
    <dbReference type="NCBI Taxonomy" id="4787"/>
    <lineage>
        <taxon>Eukaryota</taxon>
        <taxon>Sar</taxon>
        <taxon>Stramenopiles</taxon>
        <taxon>Oomycota</taxon>
        <taxon>Peronosporomycetes</taxon>
        <taxon>Peronosporales</taxon>
        <taxon>Peronosporaceae</taxon>
        <taxon>Phytophthora</taxon>
    </lineage>
</organism>
<sequence>MRQPSQIITSRCKETRSRPGAARQQSDEERSGVREGRQLPDHCRTDNEENDDSWLKYNGPDPGSVGSTQWCTANGRQRTESGAEKTVRNLRRRAEDEVCGEEHGTRNSCGDGGGECPVADQTRDERQ</sequence>
<evidence type="ECO:0000313" key="2">
    <source>
        <dbReference type="EMBL" id="KAF4133317.1"/>
    </source>
</evidence>
<reference evidence="2" key="1">
    <citation type="submission" date="2020-03" db="EMBL/GenBank/DDBJ databases">
        <title>Hybrid Assembly of Korean Phytophthora infestans isolates.</title>
        <authorList>
            <person name="Prokchorchik M."/>
            <person name="Lee Y."/>
            <person name="Seo J."/>
            <person name="Cho J.-H."/>
            <person name="Park Y.-E."/>
            <person name="Jang D.-C."/>
            <person name="Im J.-S."/>
            <person name="Choi J.-G."/>
            <person name="Park H.-J."/>
            <person name="Lee G.-B."/>
            <person name="Lee Y.-G."/>
            <person name="Hong S.-Y."/>
            <person name="Cho K."/>
            <person name="Sohn K.H."/>
        </authorList>
    </citation>
    <scope>NUCLEOTIDE SEQUENCE</scope>
    <source>
        <strain evidence="2">KR_2_A2</strain>
    </source>
</reference>
<evidence type="ECO:0000256" key="1">
    <source>
        <dbReference type="SAM" id="MobiDB-lite"/>
    </source>
</evidence>
<evidence type="ECO:0000313" key="3">
    <source>
        <dbReference type="Proteomes" id="UP000704712"/>
    </source>
</evidence>